<dbReference type="Proteomes" id="UP000316714">
    <property type="component" value="Unassembled WGS sequence"/>
</dbReference>
<sequence length="171" mass="19628">MPRIRVTRNVFLADKQGKTFSDVVNDQELPFEAVLDFFNDAECQRRMEESEIHHDRAPLAGVVRELECHPQINEFLSGIHAQRSQRLRQAIGVLVRIIMERRGWKKTGKKGSLGVRAPAAANSPRHNSGGLAFWFIRAERYELLEGMPFETVRERRIRQQALEVEPTAAPQ</sequence>
<reference evidence="1 2" key="1">
    <citation type="submission" date="2019-02" db="EMBL/GenBank/DDBJ databases">
        <title>Deep-cultivation of Planctomycetes and their phenomic and genomic characterization uncovers novel biology.</title>
        <authorList>
            <person name="Wiegand S."/>
            <person name="Jogler M."/>
            <person name="Boedeker C."/>
            <person name="Pinto D."/>
            <person name="Vollmers J."/>
            <person name="Rivas-Marin E."/>
            <person name="Kohn T."/>
            <person name="Peeters S.H."/>
            <person name="Heuer A."/>
            <person name="Rast P."/>
            <person name="Oberbeckmann S."/>
            <person name="Bunk B."/>
            <person name="Jeske O."/>
            <person name="Meyerdierks A."/>
            <person name="Storesund J.E."/>
            <person name="Kallscheuer N."/>
            <person name="Luecker S."/>
            <person name="Lage O.M."/>
            <person name="Pohl T."/>
            <person name="Merkel B.J."/>
            <person name="Hornburger P."/>
            <person name="Mueller R.-W."/>
            <person name="Bruemmer F."/>
            <person name="Labrenz M."/>
            <person name="Spormann A.M."/>
            <person name="Op Den Camp H."/>
            <person name="Overmann J."/>
            <person name="Amann R."/>
            <person name="Jetten M.S.M."/>
            <person name="Mascher T."/>
            <person name="Medema M.H."/>
            <person name="Devos D.P."/>
            <person name="Kaster A.-K."/>
            <person name="Ovreas L."/>
            <person name="Rohde M."/>
            <person name="Galperin M.Y."/>
            <person name="Jogler C."/>
        </authorList>
    </citation>
    <scope>NUCLEOTIDE SEQUENCE [LARGE SCALE GENOMIC DNA]</scope>
    <source>
        <strain evidence="1 2">KOR34</strain>
    </source>
</reference>
<gene>
    <name evidence="1" type="ORF">KOR34_37160</name>
</gene>
<protein>
    <submittedName>
        <fullName evidence="1">Uncharacterized protein</fullName>
    </submittedName>
</protein>
<dbReference type="EMBL" id="SIHJ01000002">
    <property type="protein sequence ID" value="TWT33880.1"/>
    <property type="molecule type" value="Genomic_DNA"/>
</dbReference>
<keyword evidence="2" id="KW-1185">Reference proteome</keyword>
<evidence type="ECO:0000313" key="1">
    <source>
        <dbReference type="EMBL" id="TWT33880.1"/>
    </source>
</evidence>
<proteinExistence type="predicted"/>
<name>A0A5C5V722_9BACT</name>
<dbReference type="RefSeq" id="WP_146566864.1">
    <property type="nucleotide sequence ID" value="NZ_SIHJ01000002.1"/>
</dbReference>
<dbReference type="AlphaFoldDB" id="A0A5C5V722"/>
<comment type="caution">
    <text evidence="1">The sequence shown here is derived from an EMBL/GenBank/DDBJ whole genome shotgun (WGS) entry which is preliminary data.</text>
</comment>
<evidence type="ECO:0000313" key="2">
    <source>
        <dbReference type="Proteomes" id="UP000316714"/>
    </source>
</evidence>
<organism evidence="1 2">
    <name type="scientific">Posidoniimonas corsicana</name>
    <dbReference type="NCBI Taxonomy" id="1938618"/>
    <lineage>
        <taxon>Bacteria</taxon>
        <taxon>Pseudomonadati</taxon>
        <taxon>Planctomycetota</taxon>
        <taxon>Planctomycetia</taxon>
        <taxon>Pirellulales</taxon>
        <taxon>Lacipirellulaceae</taxon>
        <taxon>Posidoniimonas</taxon>
    </lineage>
</organism>
<accession>A0A5C5V722</accession>
<dbReference type="OrthoDB" id="271043at2"/>